<dbReference type="PANTHER" id="PTHR39611">
    <property type="entry name" value="HYDROXYPROLINE-RICH GLYCOPROTEIN DZ-HRGP-RELATED"/>
    <property type="match status" value="1"/>
</dbReference>
<reference evidence="3 4" key="1">
    <citation type="submission" date="2014-06" db="EMBL/GenBank/DDBJ databases">
        <title>The Genome of the Aflatoxigenic Filamentous Fungus Aspergillus nomius.</title>
        <authorList>
            <person name="Moore M.G."/>
            <person name="Shannon B.M."/>
            <person name="Brian M.M."/>
        </authorList>
    </citation>
    <scope>NUCLEOTIDE SEQUENCE [LARGE SCALE GENOMIC DNA]</scope>
    <source>
        <strain evidence="3 4">NRRL 13137</strain>
    </source>
</reference>
<evidence type="ECO:0000256" key="1">
    <source>
        <dbReference type="SAM" id="MobiDB-lite"/>
    </source>
</evidence>
<evidence type="ECO:0000313" key="4">
    <source>
        <dbReference type="Proteomes" id="UP000037505"/>
    </source>
</evidence>
<accession>A0A0L1J112</accession>
<feature type="region of interest" description="Disordered" evidence="1">
    <location>
        <begin position="587"/>
        <end position="628"/>
    </location>
</feature>
<evidence type="ECO:0000259" key="2">
    <source>
        <dbReference type="Pfam" id="PF24355"/>
    </source>
</evidence>
<dbReference type="STRING" id="1509407.A0A0L1J112"/>
<feature type="compositionally biased region" description="Basic and acidic residues" evidence="1">
    <location>
        <begin position="386"/>
        <end position="396"/>
    </location>
</feature>
<feature type="domain" description="DUF7514" evidence="2">
    <location>
        <begin position="118"/>
        <end position="274"/>
    </location>
</feature>
<feature type="compositionally biased region" description="Basic and acidic residues" evidence="1">
    <location>
        <begin position="453"/>
        <end position="479"/>
    </location>
</feature>
<dbReference type="AlphaFoldDB" id="A0A0L1J112"/>
<sequence>MGPKGFPAGKLLHLATFHPSGSIFVYLLIRLSLVNEADRADRLPTNSIIIWAPPQWSDDDGCLTAELLLCPPFQLHSSCHSGFINATIAVAVFKCLRRSPDSCSAMSSIHNEGADFWGVLINADKSPTPLLEQLCLGIAQVMTSFDEFATTDLTPDRLAAFYRKVGGNYDVLFLQTRPSALSFIYQRLGCFHSIQPTNDPYKPPSIPALQPNGFVRWQTIQLLLDPDEHSRWLQNAVDLWDIETPNGGIFPKVIPRGAFPAEPDPEMVQWHEEVSRRFELDYWKKNIMRSSPPNFAPYHSYFSQKDVPTHKEDEPPRSQRRTTPHRQEPTSASERRNPHKHRHRRSDEKPPSTTRRVQSTYFPRQSENLNTGYSSRPSSPPMWAKEPTKSRTRERQQAYGRSVSPGTVPGYGGSDASSEDSGSAVPEPPRSDRYSYPRNLSPPRVSHTRRHSHEAYARRPRKDLSPDPHKPPAHPDTHHSNPGRLYDSDGARRIRISKAYNDEPLQQRASGVGFRERVVSDPPPTFPPGREVPVFTRMHSRYVGAGDTYIVHPHPDLEPMSDRRNSYHRPTNANSNGNSTCTAERARYIDPRNPRWAAPVQSPSKRGVPVQPADVEYARGRRTTMYDR</sequence>
<feature type="compositionally biased region" description="Polar residues" evidence="1">
    <location>
        <begin position="351"/>
        <end position="377"/>
    </location>
</feature>
<comment type="caution">
    <text evidence="3">The sequence shown here is derived from an EMBL/GenBank/DDBJ whole genome shotgun (WGS) entry which is preliminary data.</text>
</comment>
<dbReference type="OrthoDB" id="5420895at2759"/>
<dbReference type="GeneID" id="26809718"/>
<dbReference type="EMBL" id="JNOM01000157">
    <property type="protein sequence ID" value="KNG85424.1"/>
    <property type="molecule type" value="Genomic_DNA"/>
</dbReference>
<feature type="compositionally biased region" description="Basic and acidic residues" evidence="1">
    <location>
        <begin position="307"/>
        <end position="317"/>
    </location>
</feature>
<name>A0A0L1J112_ASPN3</name>
<dbReference type="RefSeq" id="XP_015406347.1">
    <property type="nucleotide sequence ID" value="XM_015553170.1"/>
</dbReference>
<feature type="compositionally biased region" description="Low complexity" evidence="1">
    <location>
        <begin position="414"/>
        <end position="424"/>
    </location>
</feature>
<proteinExistence type="predicted"/>
<keyword evidence="4" id="KW-1185">Reference proteome</keyword>
<feature type="compositionally biased region" description="Basic and acidic residues" evidence="1">
    <location>
        <begin position="616"/>
        <end position="628"/>
    </location>
</feature>
<gene>
    <name evidence="3" type="ORF">ANOM_007914</name>
</gene>
<evidence type="ECO:0000313" key="3">
    <source>
        <dbReference type="EMBL" id="KNG85424.1"/>
    </source>
</evidence>
<dbReference type="Proteomes" id="UP000037505">
    <property type="component" value="Unassembled WGS sequence"/>
</dbReference>
<dbReference type="PANTHER" id="PTHR39611:SF2">
    <property type="entry name" value="HYDROXYPROLINE-RICH GLYCOPROTEIN DZ-HRGP"/>
    <property type="match status" value="1"/>
</dbReference>
<organism evidence="3 4">
    <name type="scientific">Aspergillus nomiae NRRL (strain ATCC 15546 / NRRL 13137 / CBS 260.88 / M93)</name>
    <dbReference type="NCBI Taxonomy" id="1509407"/>
    <lineage>
        <taxon>Eukaryota</taxon>
        <taxon>Fungi</taxon>
        <taxon>Dikarya</taxon>
        <taxon>Ascomycota</taxon>
        <taxon>Pezizomycotina</taxon>
        <taxon>Eurotiomycetes</taxon>
        <taxon>Eurotiomycetidae</taxon>
        <taxon>Eurotiales</taxon>
        <taxon>Aspergillaceae</taxon>
        <taxon>Aspergillus</taxon>
        <taxon>Aspergillus subgen. Circumdati</taxon>
    </lineage>
</organism>
<feature type="compositionally biased region" description="Basic and acidic residues" evidence="1">
    <location>
        <begin position="325"/>
        <end position="336"/>
    </location>
</feature>
<feature type="region of interest" description="Disordered" evidence="1">
    <location>
        <begin position="306"/>
        <end position="488"/>
    </location>
</feature>
<dbReference type="Pfam" id="PF24355">
    <property type="entry name" value="DUF7514"/>
    <property type="match status" value="1"/>
</dbReference>
<dbReference type="InterPro" id="IPR055936">
    <property type="entry name" value="DUF7514"/>
</dbReference>
<protein>
    <recommendedName>
        <fullName evidence="2">DUF7514 domain-containing protein</fullName>
    </recommendedName>
</protein>